<proteinExistence type="predicted"/>
<organism evidence="1 2">
    <name type="scientific">Glomus cerebriforme</name>
    <dbReference type="NCBI Taxonomy" id="658196"/>
    <lineage>
        <taxon>Eukaryota</taxon>
        <taxon>Fungi</taxon>
        <taxon>Fungi incertae sedis</taxon>
        <taxon>Mucoromycota</taxon>
        <taxon>Glomeromycotina</taxon>
        <taxon>Glomeromycetes</taxon>
        <taxon>Glomerales</taxon>
        <taxon>Glomeraceae</taxon>
        <taxon>Glomus</taxon>
    </lineage>
</organism>
<sequence>MNILEFYKSITLVYYYSEAPFLFTNINQMTIVESDFGHFWSVNLPIASQLETVYDNKDILCTSSVNTDLMFSTHAGEDALVAFVDESFALQAAFNFFNNFDSLLKEILSKEIYLTMEFEKIFNGSISIRNMPMFDVASSTTGYTLDKFFSEEPELHPTFYLPDFYCGPDLIFFVQFENQIVVPDGKITNEKLNKPIIKKVIELCEKNKKPRFLPQQTIYKQHNQTTEKQQLIGIIDRENVSHVFQKDHLTFLNVLKYTMKKYGKDESEEVEMKGNSKGGINC</sequence>
<dbReference type="Proteomes" id="UP000265703">
    <property type="component" value="Unassembled WGS sequence"/>
</dbReference>
<dbReference type="OrthoDB" id="2393824at2759"/>
<keyword evidence="2" id="KW-1185">Reference proteome</keyword>
<gene>
    <name evidence="1" type="ORF">C1645_838040</name>
</gene>
<dbReference type="EMBL" id="QKYT01000894">
    <property type="protein sequence ID" value="RIA80808.1"/>
    <property type="molecule type" value="Genomic_DNA"/>
</dbReference>
<evidence type="ECO:0000313" key="1">
    <source>
        <dbReference type="EMBL" id="RIA80808.1"/>
    </source>
</evidence>
<protein>
    <submittedName>
        <fullName evidence="1">Uncharacterized protein</fullName>
    </submittedName>
</protein>
<comment type="caution">
    <text evidence="1">The sequence shown here is derived from an EMBL/GenBank/DDBJ whole genome shotgun (WGS) entry which is preliminary data.</text>
</comment>
<name>A0A397S486_9GLOM</name>
<accession>A0A397S486</accession>
<evidence type="ECO:0000313" key="2">
    <source>
        <dbReference type="Proteomes" id="UP000265703"/>
    </source>
</evidence>
<reference evidence="1 2" key="1">
    <citation type="submission" date="2018-06" db="EMBL/GenBank/DDBJ databases">
        <title>Comparative genomics reveals the genomic features of Rhizophagus irregularis, R. cerebriforme, R. diaphanum and Gigaspora rosea, and their symbiotic lifestyle signature.</title>
        <authorList>
            <person name="Morin E."/>
            <person name="San Clemente H."/>
            <person name="Chen E.C.H."/>
            <person name="De La Providencia I."/>
            <person name="Hainaut M."/>
            <person name="Kuo A."/>
            <person name="Kohler A."/>
            <person name="Murat C."/>
            <person name="Tang N."/>
            <person name="Roy S."/>
            <person name="Loubradou J."/>
            <person name="Henrissat B."/>
            <person name="Grigoriev I.V."/>
            <person name="Corradi N."/>
            <person name="Roux C."/>
            <person name="Martin F.M."/>
        </authorList>
    </citation>
    <scope>NUCLEOTIDE SEQUENCE [LARGE SCALE GENOMIC DNA]</scope>
    <source>
        <strain evidence="1 2">DAOM 227022</strain>
    </source>
</reference>
<dbReference type="AlphaFoldDB" id="A0A397S486"/>